<evidence type="ECO:0000313" key="3">
    <source>
        <dbReference type="Proteomes" id="UP001385951"/>
    </source>
</evidence>
<accession>A0AAW0FXJ2</accession>
<organism evidence="2 3">
    <name type="scientific">Cerrena zonata</name>
    <dbReference type="NCBI Taxonomy" id="2478898"/>
    <lineage>
        <taxon>Eukaryota</taxon>
        <taxon>Fungi</taxon>
        <taxon>Dikarya</taxon>
        <taxon>Basidiomycota</taxon>
        <taxon>Agaricomycotina</taxon>
        <taxon>Agaricomycetes</taxon>
        <taxon>Polyporales</taxon>
        <taxon>Cerrenaceae</taxon>
        <taxon>Cerrena</taxon>
    </lineage>
</organism>
<evidence type="ECO:0000256" key="1">
    <source>
        <dbReference type="ARBA" id="ARBA00022679"/>
    </source>
</evidence>
<reference evidence="2 3" key="1">
    <citation type="submission" date="2022-09" db="EMBL/GenBank/DDBJ databases">
        <authorList>
            <person name="Palmer J.M."/>
        </authorList>
    </citation>
    <scope>NUCLEOTIDE SEQUENCE [LARGE SCALE GENOMIC DNA]</scope>
    <source>
        <strain evidence="2 3">DSM 7382</strain>
    </source>
</reference>
<gene>
    <name evidence="2" type="ORF">QCA50_014996</name>
</gene>
<evidence type="ECO:0000313" key="2">
    <source>
        <dbReference type="EMBL" id="KAK7682032.1"/>
    </source>
</evidence>
<name>A0AAW0FXJ2_9APHY</name>
<dbReference type="Gene3D" id="3.30.559.10">
    <property type="entry name" value="Chloramphenicol acetyltransferase-like domain"/>
    <property type="match status" value="2"/>
</dbReference>
<proteinExistence type="predicted"/>
<keyword evidence="1" id="KW-0808">Transferase</keyword>
<dbReference type="PANTHER" id="PTHR31642">
    <property type="entry name" value="TRICHOTHECENE 3-O-ACETYLTRANSFERASE"/>
    <property type="match status" value="1"/>
</dbReference>
<dbReference type="InterPro" id="IPR023213">
    <property type="entry name" value="CAT-like_dom_sf"/>
</dbReference>
<dbReference type="AlphaFoldDB" id="A0AAW0FXJ2"/>
<sequence length="475" mass="53507">MSFVDYDIPVEQRFLVQPVRPTRCEQQDIIVYPPTDTLVLSFTMHGAWVLPAFIDVERFCVALAKTLSIFPPIAGRLCKFPDTNGRKGEVYLRLTNSGIPVSVVDDYSTDHFPHGALVSPEEFEPWVDPLPSNVINEDEPLFRFRFTKLHKTGQMIYTSCWLHALGDGYMASLVGIYISHFYRGHLRDAKSPEELIPLMLESQERTVPITLAFTAKQLATLARGVSMTGPDPASSRFSRIQVLMAYIVFRYNRAVSAVHPGHELIDTVVNTLDYRGNPKFAPTAMFGNAAITLTCPSFTLPLEPDPMTSGPREQTIHFFRCLATIASSIRAGSVMARDPNFLEPYLAFHNDLCRKAYQEGLYQHLLPVNDREITFNSSHQVNWRMAGDLFDTDSEYADAKYTQFHSSTVLERYVRIFNGNPVWREGKNGSKGEWDFTYDGGVEVAFRLDKSIAEVFENAIRCDIDSGFGVAAALL</sequence>
<dbReference type="Proteomes" id="UP001385951">
    <property type="component" value="Unassembled WGS sequence"/>
</dbReference>
<dbReference type="GO" id="GO:0016747">
    <property type="term" value="F:acyltransferase activity, transferring groups other than amino-acyl groups"/>
    <property type="evidence" value="ECO:0007669"/>
    <property type="project" value="TreeGrafter"/>
</dbReference>
<dbReference type="EMBL" id="JASBNA010000038">
    <property type="protein sequence ID" value="KAK7682032.1"/>
    <property type="molecule type" value="Genomic_DNA"/>
</dbReference>
<dbReference type="InterPro" id="IPR050317">
    <property type="entry name" value="Plant_Fungal_Acyltransferase"/>
</dbReference>
<protein>
    <submittedName>
        <fullName evidence="2">Uncharacterized protein</fullName>
    </submittedName>
</protein>
<comment type="caution">
    <text evidence="2">The sequence shown here is derived from an EMBL/GenBank/DDBJ whole genome shotgun (WGS) entry which is preliminary data.</text>
</comment>
<keyword evidence="3" id="KW-1185">Reference proteome</keyword>
<dbReference type="PANTHER" id="PTHR31642:SF310">
    <property type="entry name" value="FATTY ALCOHOL:CAFFEOYL-COA ACYLTRANSFERASE"/>
    <property type="match status" value="1"/>
</dbReference>